<accession>A0ABN2W1I5</accession>
<sequence length="173" mass="18339">MFVVALMSALAACGPGPDREGRPPLVVEIESREEFEAVRAEAQDTLERAKRVAQTEFDEDSSSPGQLTEIPCALKGSNVYELDGGVGVSVFSEDTQQEVAATLAAALTDEGFNVEVSDDRAVGFVVTTESGVRLGAVFDPPSVYDGGQGQAYDLNFGINSTCMDLPRDVADEL</sequence>
<dbReference type="EMBL" id="BAAAPY010000007">
    <property type="protein sequence ID" value="GAA2080871.1"/>
    <property type="molecule type" value="Genomic_DNA"/>
</dbReference>
<protein>
    <submittedName>
        <fullName evidence="1">Uncharacterized protein</fullName>
    </submittedName>
</protein>
<dbReference type="Proteomes" id="UP001501480">
    <property type="component" value="Unassembled WGS sequence"/>
</dbReference>
<keyword evidence="2" id="KW-1185">Reference proteome</keyword>
<reference evidence="1 2" key="1">
    <citation type="journal article" date="2019" name="Int. J. Syst. Evol. Microbiol.">
        <title>The Global Catalogue of Microorganisms (GCM) 10K type strain sequencing project: providing services to taxonomists for standard genome sequencing and annotation.</title>
        <authorList>
            <consortium name="The Broad Institute Genomics Platform"/>
            <consortium name="The Broad Institute Genome Sequencing Center for Infectious Disease"/>
            <person name="Wu L."/>
            <person name="Ma J."/>
        </authorList>
    </citation>
    <scope>NUCLEOTIDE SEQUENCE [LARGE SCALE GENOMIC DNA]</scope>
    <source>
        <strain evidence="1 2">JCM 15749</strain>
    </source>
</reference>
<name>A0ABN2W1I5_9ACTN</name>
<evidence type="ECO:0000313" key="1">
    <source>
        <dbReference type="EMBL" id="GAA2080871.1"/>
    </source>
</evidence>
<evidence type="ECO:0000313" key="2">
    <source>
        <dbReference type="Proteomes" id="UP001501480"/>
    </source>
</evidence>
<organism evidence="1 2">
    <name type="scientific">Aeromicrobium halocynthiae</name>
    <dbReference type="NCBI Taxonomy" id="560557"/>
    <lineage>
        <taxon>Bacteria</taxon>
        <taxon>Bacillati</taxon>
        <taxon>Actinomycetota</taxon>
        <taxon>Actinomycetes</taxon>
        <taxon>Propionibacteriales</taxon>
        <taxon>Nocardioidaceae</taxon>
        <taxon>Aeromicrobium</taxon>
    </lineage>
</organism>
<proteinExistence type="predicted"/>
<gene>
    <name evidence="1" type="ORF">GCM10009821_21750</name>
</gene>
<comment type="caution">
    <text evidence="1">The sequence shown here is derived from an EMBL/GenBank/DDBJ whole genome shotgun (WGS) entry which is preliminary data.</text>
</comment>